<dbReference type="InterPro" id="IPR029033">
    <property type="entry name" value="His_PPase_superfam"/>
</dbReference>
<dbReference type="InterPro" id="IPR013078">
    <property type="entry name" value="His_Pase_superF_clade-1"/>
</dbReference>
<dbReference type="CDD" id="cd07067">
    <property type="entry name" value="HP_PGM_like"/>
    <property type="match status" value="1"/>
</dbReference>
<evidence type="ECO:0000313" key="2">
    <source>
        <dbReference type="EMBL" id="RHW46664.1"/>
    </source>
</evidence>
<dbReference type="InterPro" id="IPR051021">
    <property type="entry name" value="Mito_Ser/Thr_phosphatase"/>
</dbReference>
<gene>
    <name evidence="2" type="ORF">D1832_05390</name>
</gene>
<keyword evidence="1" id="KW-0378">Hydrolase</keyword>
<dbReference type="AlphaFoldDB" id="A0A417Z7P8"/>
<dbReference type="EMBL" id="QWLM01000004">
    <property type="protein sequence ID" value="RHW46664.1"/>
    <property type="molecule type" value="Genomic_DNA"/>
</dbReference>
<dbReference type="Proteomes" id="UP000285376">
    <property type="component" value="Unassembled WGS sequence"/>
</dbReference>
<dbReference type="SMART" id="SM00855">
    <property type="entry name" value="PGAM"/>
    <property type="match status" value="1"/>
</dbReference>
<dbReference type="Pfam" id="PF00300">
    <property type="entry name" value="His_Phos_1"/>
    <property type="match status" value="1"/>
</dbReference>
<dbReference type="PANTHER" id="PTHR20935">
    <property type="entry name" value="PHOSPHOGLYCERATE MUTASE-RELATED"/>
    <property type="match status" value="1"/>
</dbReference>
<reference evidence="2 3" key="1">
    <citation type="submission" date="2018-08" db="EMBL/GenBank/DDBJ databases">
        <title>Whole genome sequence analysis of Dermacoccus abyssi bacteria isolated from Deep Mariana trench Micromonospora spp reveals genes involved in the environmental adaptation and production of secondary metabolites.</title>
        <authorList>
            <person name="Abdel-Mageed W.M."/>
            <person name="Lehri B."/>
            <person name="Nouioui I."/>
            <person name="Goodfellow I."/>
            <person name="Jaspars M."/>
            <person name="Karlyshev A."/>
        </authorList>
    </citation>
    <scope>NUCLEOTIDE SEQUENCE [LARGE SCALE GENOMIC DNA]</scope>
    <source>
        <strain evidence="2 3">MT1.1</strain>
    </source>
</reference>
<dbReference type="RefSeq" id="WP_118912939.1">
    <property type="nucleotide sequence ID" value="NZ_CBCRVH010000003.1"/>
</dbReference>
<dbReference type="PANTHER" id="PTHR20935:SF0">
    <property type="entry name" value="SERINE_THREONINE-PROTEIN PHOSPHATASE PGAM5, MITOCHONDRIAL"/>
    <property type="match status" value="1"/>
</dbReference>
<protein>
    <submittedName>
        <fullName evidence="2">Histidine phosphatase family protein</fullName>
    </submittedName>
</protein>
<dbReference type="Gene3D" id="3.40.50.1240">
    <property type="entry name" value="Phosphoglycerate mutase-like"/>
    <property type="match status" value="1"/>
</dbReference>
<evidence type="ECO:0000313" key="3">
    <source>
        <dbReference type="Proteomes" id="UP000285376"/>
    </source>
</evidence>
<comment type="caution">
    <text evidence="2">The sequence shown here is derived from an EMBL/GenBank/DDBJ whole genome shotgun (WGS) entry which is preliminary data.</text>
</comment>
<proteinExistence type="predicted"/>
<sequence length="245" mass="26572">MSVVYLVRHGQASFGRSDYDKLSPLGEEQARMTGAALAGCGVKPALLVTGSLQRQRVTGSRMWEEAGWEAPVDIDEGWNEYDHDAIVYTHKPAYTNQAVMQADLARRGNPRRAFQEMFVEATGRWTSGEHDDYDETFAQFTDRVMLALGRVTSRLSSGQDAVVVSSGGPISWVASHLLTSSPKERAVSSAGAAGVSDAAVAVWHNLSATTVNASVTKILVGRTLTALTVNDHSHLQGREGYVTYR</sequence>
<organism evidence="2 3">
    <name type="scientific">Dermacoccus abyssi</name>
    <dbReference type="NCBI Taxonomy" id="322596"/>
    <lineage>
        <taxon>Bacteria</taxon>
        <taxon>Bacillati</taxon>
        <taxon>Actinomycetota</taxon>
        <taxon>Actinomycetes</taxon>
        <taxon>Micrococcales</taxon>
        <taxon>Dermacoccaceae</taxon>
        <taxon>Dermacoccus</taxon>
    </lineage>
</organism>
<accession>A0A417Z7P8</accession>
<name>A0A417Z7P8_9MICO</name>
<evidence type="ECO:0000256" key="1">
    <source>
        <dbReference type="ARBA" id="ARBA00022801"/>
    </source>
</evidence>
<dbReference type="SUPFAM" id="SSF53254">
    <property type="entry name" value="Phosphoglycerate mutase-like"/>
    <property type="match status" value="1"/>
</dbReference>
<dbReference type="GO" id="GO:0016787">
    <property type="term" value="F:hydrolase activity"/>
    <property type="evidence" value="ECO:0007669"/>
    <property type="project" value="UniProtKB-KW"/>
</dbReference>